<dbReference type="KEGG" id="mpk:VL20_5537"/>
<dbReference type="Proteomes" id="UP000068167">
    <property type="component" value="Chromosome"/>
</dbReference>
<name>A0A0K1S8P5_9CHRO</name>
<reference evidence="1 2" key="1">
    <citation type="journal article" date="2016" name="Stand. Genomic Sci.">
        <title>Complete genome sequence and genomic characterization of Microcystis panniformis FACHB 1757 by third-generation sequencing.</title>
        <authorList>
            <person name="Zhang J.Y."/>
            <person name="Guan R."/>
            <person name="Zhang H.J."/>
            <person name="Li H."/>
            <person name="Xiao P."/>
            <person name="Yu G.L."/>
            <person name="Du L."/>
            <person name="Cao D.M."/>
            <person name="Zhu B.C."/>
            <person name="Li R.H."/>
            <person name="Lu Z.H."/>
        </authorList>
    </citation>
    <scope>NUCLEOTIDE SEQUENCE [LARGE SCALE GENOMIC DNA]</scope>
    <source>
        <strain evidence="1 2">FACHB-1757</strain>
    </source>
</reference>
<proteinExistence type="predicted"/>
<accession>A0A0K1S8P5</accession>
<evidence type="ECO:0000313" key="1">
    <source>
        <dbReference type="EMBL" id="AKV70361.1"/>
    </source>
</evidence>
<gene>
    <name evidence="1" type="ORF">VL20_5537</name>
</gene>
<protein>
    <submittedName>
        <fullName evidence="1">Uncharacterized protein</fullName>
    </submittedName>
</protein>
<dbReference type="AlphaFoldDB" id="A0A0K1S8P5"/>
<evidence type="ECO:0000313" key="2">
    <source>
        <dbReference type="Proteomes" id="UP000068167"/>
    </source>
</evidence>
<dbReference type="EMBL" id="CP011339">
    <property type="protein sequence ID" value="AKV70361.1"/>
    <property type="molecule type" value="Genomic_DNA"/>
</dbReference>
<sequence length="39" mass="4621">MPYLGIWLFWFLCGNEVYTDGFFVKIALKVLPDKHFTIP</sequence>
<dbReference type="PATRIC" id="fig|1638788.3.peg.5583"/>
<organism evidence="1 2">
    <name type="scientific">Microcystis panniformis FACHB-1757</name>
    <dbReference type="NCBI Taxonomy" id="1638788"/>
    <lineage>
        <taxon>Bacteria</taxon>
        <taxon>Bacillati</taxon>
        <taxon>Cyanobacteriota</taxon>
        <taxon>Cyanophyceae</taxon>
        <taxon>Oscillatoriophycideae</taxon>
        <taxon>Chroococcales</taxon>
        <taxon>Microcystaceae</taxon>
        <taxon>Microcystis</taxon>
    </lineage>
</organism>
<keyword evidence="2" id="KW-1185">Reference proteome</keyword>